<organism evidence="7">
    <name type="scientific">Rhizophora mucronata</name>
    <name type="common">Asiatic mangrove</name>
    <dbReference type="NCBI Taxonomy" id="61149"/>
    <lineage>
        <taxon>Eukaryota</taxon>
        <taxon>Viridiplantae</taxon>
        <taxon>Streptophyta</taxon>
        <taxon>Embryophyta</taxon>
        <taxon>Tracheophyta</taxon>
        <taxon>Spermatophyta</taxon>
        <taxon>Magnoliopsida</taxon>
        <taxon>eudicotyledons</taxon>
        <taxon>Gunneridae</taxon>
        <taxon>Pentapetalae</taxon>
        <taxon>rosids</taxon>
        <taxon>fabids</taxon>
        <taxon>Malpighiales</taxon>
        <taxon>Rhizophoraceae</taxon>
        <taxon>Rhizophora</taxon>
    </lineage>
</organism>
<feature type="compositionally biased region" description="Low complexity" evidence="5">
    <location>
        <begin position="157"/>
        <end position="170"/>
    </location>
</feature>
<evidence type="ECO:0000256" key="1">
    <source>
        <dbReference type="ARBA" id="ARBA00004642"/>
    </source>
</evidence>
<dbReference type="EMBL" id="GGEC01016585">
    <property type="protein sequence ID" value="MBW97068.1"/>
    <property type="molecule type" value="Transcribed_RNA"/>
</dbReference>
<evidence type="ECO:0000256" key="3">
    <source>
        <dbReference type="ARBA" id="ARBA00023013"/>
    </source>
</evidence>
<proteinExistence type="inferred from homology"/>
<accession>A0A2P2JUC4</accession>
<evidence type="ECO:0000256" key="4">
    <source>
        <dbReference type="ARBA" id="ARBA00023306"/>
    </source>
</evidence>
<keyword evidence="4" id="KW-0131">Cell cycle</keyword>
<dbReference type="Pfam" id="PF02234">
    <property type="entry name" value="CDI"/>
    <property type="match status" value="1"/>
</dbReference>
<dbReference type="InterPro" id="IPR003175">
    <property type="entry name" value="CDI_dom"/>
</dbReference>
<dbReference type="InterPro" id="IPR044275">
    <property type="entry name" value="KRP"/>
</dbReference>
<protein>
    <submittedName>
        <fullName evidence="7">Cyclin-dependent kinase inhibitor 7</fullName>
    </submittedName>
</protein>
<evidence type="ECO:0000259" key="6">
    <source>
        <dbReference type="Pfam" id="PF02234"/>
    </source>
</evidence>
<feature type="region of interest" description="Disordered" evidence="5">
    <location>
        <begin position="65"/>
        <end position="195"/>
    </location>
</feature>
<comment type="similarity">
    <text evidence="2">Belongs to the CDI family. ICK/KRP subfamily.</text>
</comment>
<dbReference type="PIRSF" id="PIRSF017811">
    <property type="entry name" value="CDK_inhib_pln"/>
    <property type="match status" value="1"/>
</dbReference>
<comment type="subcellular location">
    <subcellularLocation>
        <location evidence="1">Nucleus</location>
        <location evidence="1">Nucleoplasm</location>
    </subcellularLocation>
</comment>
<sequence>MVRKCRRIAEIAAVEMAQVSVKTRARGLDLEATAAAAAATATATASSSRMAKRRKVTNEELDISTPHNTRRNRTRTRRRFAITPENSILPSPEVNSGSLAALEDSFSSRSPDQSSASCCSSNGSSERIELADLKEESVEVETSMNYSCKEREETTPSSELQAESSEQLDSTARTSEANSRRRSTAAGKMPTESELEEFFAEAEKNLQKQFADKYNYDIMKDEPLEGRYEWVRLKP</sequence>
<feature type="compositionally biased region" description="Polar residues" evidence="5">
    <location>
        <begin position="84"/>
        <end position="98"/>
    </location>
</feature>
<evidence type="ECO:0000256" key="5">
    <source>
        <dbReference type="SAM" id="MobiDB-lite"/>
    </source>
</evidence>
<keyword evidence="3" id="KW-0649">Protein kinase inhibitor</keyword>
<dbReference type="GO" id="GO:0005654">
    <property type="term" value="C:nucleoplasm"/>
    <property type="evidence" value="ECO:0007669"/>
    <property type="project" value="UniProtKB-SubCell"/>
</dbReference>
<dbReference type="PANTHER" id="PTHR46776">
    <property type="entry name" value="CYCLIN-DEPENDENT KINASE INHIBITOR 4-RELATED"/>
    <property type="match status" value="1"/>
</dbReference>
<dbReference type="AlphaFoldDB" id="A0A2P2JUC4"/>
<evidence type="ECO:0000256" key="2">
    <source>
        <dbReference type="ARBA" id="ARBA00010274"/>
    </source>
</evidence>
<reference evidence="7" key="1">
    <citation type="submission" date="2018-02" db="EMBL/GenBank/DDBJ databases">
        <title>Rhizophora mucronata_Transcriptome.</title>
        <authorList>
            <person name="Meera S.P."/>
            <person name="Sreeshan A."/>
            <person name="Augustine A."/>
        </authorList>
    </citation>
    <scope>NUCLEOTIDE SEQUENCE</scope>
    <source>
        <tissue evidence="7">Leaf</tissue>
    </source>
</reference>
<feature type="compositionally biased region" description="Basic residues" evidence="5">
    <location>
        <begin position="68"/>
        <end position="80"/>
    </location>
</feature>
<dbReference type="GO" id="GO:0004861">
    <property type="term" value="F:cyclin-dependent protein serine/threonine kinase inhibitor activity"/>
    <property type="evidence" value="ECO:0007669"/>
    <property type="project" value="InterPro"/>
</dbReference>
<feature type="compositionally biased region" description="Basic and acidic residues" evidence="5">
    <location>
        <begin position="126"/>
        <end position="137"/>
    </location>
</feature>
<dbReference type="InterPro" id="IPR044898">
    <property type="entry name" value="CDI_dom_sf"/>
</dbReference>
<dbReference type="Gene3D" id="4.10.365.10">
    <property type="entry name" value="p27"/>
    <property type="match status" value="1"/>
</dbReference>
<feature type="compositionally biased region" description="Low complexity" evidence="5">
    <location>
        <begin position="105"/>
        <end position="125"/>
    </location>
</feature>
<dbReference type="GO" id="GO:0051726">
    <property type="term" value="P:regulation of cell cycle"/>
    <property type="evidence" value="ECO:0007669"/>
    <property type="project" value="InterPro"/>
</dbReference>
<feature type="domain" description="Cyclin-dependent kinase inhibitor" evidence="6">
    <location>
        <begin position="189"/>
        <end position="233"/>
    </location>
</feature>
<evidence type="ECO:0000313" key="7">
    <source>
        <dbReference type="EMBL" id="MBW97068.1"/>
    </source>
</evidence>
<name>A0A2P2JUC4_RHIMU</name>